<evidence type="ECO:0000313" key="3">
    <source>
        <dbReference type="Proteomes" id="UP000016930"/>
    </source>
</evidence>
<sequence length="85" mass="9520">MQIATSVRLGVSNSRTRAERTGSIAAHHDANWFRTGIPSRKTSHDVCQWGLSDASGTFCDRLGRHAVPFPNPREFPCGMHRSDRR</sequence>
<dbReference type="HOGENOM" id="CLU_2512415_0_0_1"/>
<accession>M2QNG5</accession>
<keyword evidence="3" id="KW-1185">Reference proteome</keyword>
<gene>
    <name evidence="2" type="ORF">CERSUDRAFT_113771</name>
</gene>
<organism evidence="2 3">
    <name type="scientific">Ceriporiopsis subvermispora (strain B)</name>
    <name type="common">White-rot fungus</name>
    <name type="synonym">Gelatoporia subvermispora</name>
    <dbReference type="NCBI Taxonomy" id="914234"/>
    <lineage>
        <taxon>Eukaryota</taxon>
        <taxon>Fungi</taxon>
        <taxon>Dikarya</taxon>
        <taxon>Basidiomycota</taxon>
        <taxon>Agaricomycotina</taxon>
        <taxon>Agaricomycetes</taxon>
        <taxon>Polyporales</taxon>
        <taxon>Gelatoporiaceae</taxon>
        <taxon>Gelatoporia</taxon>
    </lineage>
</organism>
<evidence type="ECO:0000256" key="1">
    <source>
        <dbReference type="SAM" id="MobiDB-lite"/>
    </source>
</evidence>
<dbReference type="AlphaFoldDB" id="M2QNG5"/>
<protein>
    <submittedName>
        <fullName evidence="2">Uncharacterized protein</fullName>
    </submittedName>
</protein>
<proteinExistence type="predicted"/>
<feature type="region of interest" description="Disordered" evidence="1">
    <location>
        <begin position="1"/>
        <end position="22"/>
    </location>
</feature>
<name>M2QNG5_CERS8</name>
<dbReference type="Proteomes" id="UP000016930">
    <property type="component" value="Unassembled WGS sequence"/>
</dbReference>
<reference evidence="2 3" key="1">
    <citation type="journal article" date="2012" name="Proc. Natl. Acad. Sci. U.S.A.">
        <title>Comparative genomics of Ceriporiopsis subvermispora and Phanerochaete chrysosporium provide insight into selective ligninolysis.</title>
        <authorList>
            <person name="Fernandez-Fueyo E."/>
            <person name="Ruiz-Duenas F.J."/>
            <person name="Ferreira P."/>
            <person name="Floudas D."/>
            <person name="Hibbett D.S."/>
            <person name="Canessa P."/>
            <person name="Larrondo L.F."/>
            <person name="James T.Y."/>
            <person name="Seelenfreund D."/>
            <person name="Lobos S."/>
            <person name="Polanco R."/>
            <person name="Tello M."/>
            <person name="Honda Y."/>
            <person name="Watanabe T."/>
            <person name="Watanabe T."/>
            <person name="Ryu J.S."/>
            <person name="Kubicek C.P."/>
            <person name="Schmoll M."/>
            <person name="Gaskell J."/>
            <person name="Hammel K.E."/>
            <person name="St John F.J."/>
            <person name="Vanden Wymelenberg A."/>
            <person name="Sabat G."/>
            <person name="Splinter BonDurant S."/>
            <person name="Syed K."/>
            <person name="Yadav J.S."/>
            <person name="Doddapaneni H."/>
            <person name="Subramanian V."/>
            <person name="Lavin J.L."/>
            <person name="Oguiza J.A."/>
            <person name="Perez G."/>
            <person name="Pisabarro A.G."/>
            <person name="Ramirez L."/>
            <person name="Santoyo F."/>
            <person name="Master E."/>
            <person name="Coutinho P.M."/>
            <person name="Henrissat B."/>
            <person name="Lombard V."/>
            <person name="Magnuson J.K."/>
            <person name="Kuees U."/>
            <person name="Hori C."/>
            <person name="Igarashi K."/>
            <person name="Samejima M."/>
            <person name="Held B.W."/>
            <person name="Barry K.W."/>
            <person name="LaButti K.M."/>
            <person name="Lapidus A."/>
            <person name="Lindquist E.A."/>
            <person name="Lucas S.M."/>
            <person name="Riley R."/>
            <person name="Salamov A.A."/>
            <person name="Hoffmeister D."/>
            <person name="Schwenk D."/>
            <person name="Hadar Y."/>
            <person name="Yarden O."/>
            <person name="de Vries R.P."/>
            <person name="Wiebenga A."/>
            <person name="Stenlid J."/>
            <person name="Eastwood D."/>
            <person name="Grigoriev I.V."/>
            <person name="Berka R.M."/>
            <person name="Blanchette R.A."/>
            <person name="Kersten P."/>
            <person name="Martinez A.T."/>
            <person name="Vicuna R."/>
            <person name="Cullen D."/>
        </authorList>
    </citation>
    <scope>NUCLEOTIDE SEQUENCE [LARGE SCALE GENOMIC DNA]</scope>
    <source>
        <strain evidence="2 3">B</strain>
    </source>
</reference>
<dbReference type="EMBL" id="KB445795">
    <property type="protein sequence ID" value="EMD38588.1"/>
    <property type="molecule type" value="Genomic_DNA"/>
</dbReference>
<evidence type="ECO:0000313" key="2">
    <source>
        <dbReference type="EMBL" id="EMD38588.1"/>
    </source>
</evidence>